<comment type="caution">
    <text evidence="1">The sequence shown here is derived from an EMBL/GenBank/DDBJ whole genome shotgun (WGS) entry which is preliminary data.</text>
</comment>
<keyword evidence="2" id="KW-1185">Reference proteome</keyword>
<sequence>MKKINLFVCTLAIAGLGFTSCSDDDSSNTGNTDVEIAGTYDLREVNTQEATDFDEDGTLHINQMEESDCYNNSKVTFNADNTFTADMNGIIVNEDNGTSACAQTTVSGTWEIYAGTGANVVLRVRYEDDNGDNVVANFTKQGGKLTMYELFSEYPDRNAQGGAVYTNGDVEFIYDKR</sequence>
<name>A0ABU9HYJ5_9FLAO</name>
<evidence type="ECO:0000313" key="2">
    <source>
        <dbReference type="Proteomes" id="UP001464555"/>
    </source>
</evidence>
<evidence type="ECO:0000313" key="1">
    <source>
        <dbReference type="EMBL" id="MEL1245051.1"/>
    </source>
</evidence>
<accession>A0ABU9HYJ5</accession>
<organism evidence="1 2">
    <name type="scientific">Flavobacterium arundinis</name>
    <dbReference type="NCBI Taxonomy" id="3139143"/>
    <lineage>
        <taxon>Bacteria</taxon>
        <taxon>Pseudomonadati</taxon>
        <taxon>Bacteroidota</taxon>
        <taxon>Flavobacteriia</taxon>
        <taxon>Flavobacteriales</taxon>
        <taxon>Flavobacteriaceae</taxon>
        <taxon>Flavobacterium</taxon>
    </lineage>
</organism>
<evidence type="ECO:0008006" key="3">
    <source>
        <dbReference type="Google" id="ProtNLM"/>
    </source>
</evidence>
<protein>
    <recommendedName>
        <fullName evidence="3">Lipocalin-like domain-containing protein</fullName>
    </recommendedName>
</protein>
<dbReference type="RefSeq" id="WP_341697363.1">
    <property type="nucleotide sequence ID" value="NZ_JBBYHR010000006.1"/>
</dbReference>
<dbReference type="EMBL" id="JBBYHR010000006">
    <property type="protein sequence ID" value="MEL1245051.1"/>
    <property type="molecule type" value="Genomic_DNA"/>
</dbReference>
<reference evidence="1 2" key="1">
    <citation type="submission" date="2024-04" db="EMBL/GenBank/DDBJ databases">
        <title>Flavobacterium sp. DGU11 16S ribosomal RNA gene Genome sequencing and assembly.</title>
        <authorList>
            <person name="Park S."/>
        </authorList>
    </citation>
    <scope>NUCLEOTIDE SEQUENCE [LARGE SCALE GENOMIC DNA]</scope>
    <source>
        <strain evidence="1 2">DGU11</strain>
    </source>
</reference>
<proteinExistence type="predicted"/>
<dbReference type="PROSITE" id="PS51257">
    <property type="entry name" value="PROKAR_LIPOPROTEIN"/>
    <property type="match status" value="1"/>
</dbReference>
<dbReference type="Proteomes" id="UP001464555">
    <property type="component" value="Unassembled WGS sequence"/>
</dbReference>
<gene>
    <name evidence="1" type="ORF">AAEO56_12305</name>
</gene>